<evidence type="ECO:0000313" key="2">
    <source>
        <dbReference type="Proteomes" id="UP000018720"/>
    </source>
</evidence>
<comment type="caution">
    <text evidence="1">The sequence shown here is derived from an EMBL/GenBank/DDBJ whole genome shotgun (WGS) entry which is preliminary data.</text>
</comment>
<sequence>MYLRNNLANRLKRFWQRTSVRNQFLKYKCPNSSSLQRKL</sequence>
<name>A0ABN0H563_9LEPT</name>
<evidence type="ECO:0000313" key="1">
    <source>
        <dbReference type="EMBL" id="EJZ40318.1"/>
    </source>
</evidence>
<gene>
    <name evidence="1" type="ORF">LEP1GSC178_1611</name>
</gene>
<accession>A0ABN0H563</accession>
<dbReference type="EMBL" id="AHOM02000010">
    <property type="protein sequence ID" value="EJZ40318.1"/>
    <property type="molecule type" value="Genomic_DNA"/>
</dbReference>
<reference evidence="1 2" key="1">
    <citation type="submission" date="2012-08" db="EMBL/GenBank/DDBJ databases">
        <authorList>
            <person name="Harkins D.M."/>
            <person name="Durkin A.S."/>
            <person name="Selengut J.D."/>
            <person name="Sanka R."/>
            <person name="DePew J."/>
            <person name="Purushe J."/>
            <person name="Matthias M.A."/>
            <person name="Vinetz J.M."/>
            <person name="Sutton G.G."/>
            <person name="Nelson W.C."/>
            <person name="Fouts D.E."/>
        </authorList>
    </citation>
    <scope>NUCLEOTIDE SEQUENCE [LARGE SCALE GENOMIC DNA]</scope>
    <source>
        <strain evidence="1 2">MMD4847</strain>
    </source>
</reference>
<organism evidence="1 2">
    <name type="scientific">Leptospira licerasiae str. MMD4847</name>
    <dbReference type="NCBI Taxonomy" id="1049971"/>
    <lineage>
        <taxon>Bacteria</taxon>
        <taxon>Pseudomonadati</taxon>
        <taxon>Spirochaetota</taxon>
        <taxon>Spirochaetia</taxon>
        <taxon>Leptospirales</taxon>
        <taxon>Leptospiraceae</taxon>
        <taxon>Leptospira</taxon>
    </lineage>
</organism>
<keyword evidence="2" id="KW-1185">Reference proteome</keyword>
<dbReference type="Proteomes" id="UP000018720">
    <property type="component" value="Unassembled WGS sequence"/>
</dbReference>
<proteinExistence type="predicted"/>
<protein>
    <submittedName>
        <fullName evidence="1">Uncharacterized protein</fullName>
    </submittedName>
</protein>